<name>A0ABN9WL23_9DINO</name>
<dbReference type="Proteomes" id="UP001189429">
    <property type="component" value="Unassembled WGS sequence"/>
</dbReference>
<gene>
    <name evidence="1" type="ORF">PCOR1329_LOCUS67238</name>
</gene>
<accession>A0ABN9WL23</accession>
<proteinExistence type="predicted"/>
<dbReference type="EMBL" id="CAUYUJ010018706">
    <property type="protein sequence ID" value="CAK0885703.1"/>
    <property type="molecule type" value="Genomic_DNA"/>
</dbReference>
<keyword evidence="2" id="KW-1185">Reference proteome</keyword>
<evidence type="ECO:0000313" key="2">
    <source>
        <dbReference type="Proteomes" id="UP001189429"/>
    </source>
</evidence>
<protein>
    <submittedName>
        <fullName evidence="1">Uncharacterized protein</fullName>
    </submittedName>
</protein>
<evidence type="ECO:0000313" key="1">
    <source>
        <dbReference type="EMBL" id="CAK0885703.1"/>
    </source>
</evidence>
<reference evidence="1" key="1">
    <citation type="submission" date="2023-10" db="EMBL/GenBank/DDBJ databases">
        <authorList>
            <person name="Chen Y."/>
            <person name="Shah S."/>
            <person name="Dougan E. K."/>
            <person name="Thang M."/>
            <person name="Chan C."/>
        </authorList>
    </citation>
    <scope>NUCLEOTIDE SEQUENCE [LARGE SCALE GENOMIC DNA]</scope>
</reference>
<comment type="caution">
    <text evidence="1">The sequence shown here is derived from an EMBL/GenBank/DDBJ whole genome shotgun (WGS) entry which is preliminary data.</text>
</comment>
<sequence>MRALPDGDASRMAVLIFSETAFAKRAASGADSFWRFAEKARRLTGAANSFAKLEPQAKLEAAIKTYGLAFKGKALTAASATALKGLQPFALDDARGSAFALAEGVSDAQAKGHFVFIVDSLRMARLTGEIPKGEKLSASRVVGRGRGAPAMTHAFFRKKELVECIFHAAFLIDEAMHRDMAIFETPFNIAQKFATSGANGLAASHRMSESGGPDGMGALFSLKVAEHRGGVDPKAKAMIDVAWPVWAGAFDDEVAELTLQEIHGGSAGFLWHTYLNETSQQVGANYRAFVAARAGGPTPAAPNLDQHLGMLGVSELGGEQKEEFHKLQGQLKQLRGKTVKFATLPVVGAASGAEFAAAQMQRARRGGEARLSEPMLSDEAKFKRVLEIFAATKGGKVDALILFDGRGRTDGPRAAARASSYTINNKEMAHFSLPLKGSRKVAHRSVFSSRGETSSAAAACTGISARRFSELPRMCHDAKASALGAASCAAHDSKHVRLQGGADEKGHSFSHNEVKPISFWQTIMEHREVTRVVEFTPGSGASAAAASVAVECEGIAGNAARGDWLNSIVDRRAMHRAGHEDGRAEQLGGDADIVEKAGKFFGGATMEARRSLMPAAEGGDDAGGGRG</sequence>
<organism evidence="1 2">
    <name type="scientific">Prorocentrum cordatum</name>
    <dbReference type="NCBI Taxonomy" id="2364126"/>
    <lineage>
        <taxon>Eukaryota</taxon>
        <taxon>Sar</taxon>
        <taxon>Alveolata</taxon>
        <taxon>Dinophyceae</taxon>
        <taxon>Prorocentrales</taxon>
        <taxon>Prorocentraceae</taxon>
        <taxon>Prorocentrum</taxon>
    </lineage>
</organism>